<evidence type="ECO:0000313" key="1">
    <source>
        <dbReference type="WBParaSite" id="BTMF_0000467901-mRNA-1"/>
    </source>
</evidence>
<organism evidence="1">
    <name type="scientific">Brugia timori</name>
    <dbReference type="NCBI Taxonomy" id="42155"/>
    <lineage>
        <taxon>Eukaryota</taxon>
        <taxon>Metazoa</taxon>
        <taxon>Ecdysozoa</taxon>
        <taxon>Nematoda</taxon>
        <taxon>Chromadorea</taxon>
        <taxon>Rhabditida</taxon>
        <taxon>Spirurina</taxon>
        <taxon>Spiruromorpha</taxon>
        <taxon>Filarioidea</taxon>
        <taxon>Onchocercidae</taxon>
        <taxon>Brugia</taxon>
    </lineage>
</organism>
<sequence length="57" mass="6121">LIVPLTYAYLSEPSIIQLDAEACLHSRIISLADTIFASVGPSEIGQVFNESRVSLGD</sequence>
<protein>
    <submittedName>
        <fullName evidence="1">LysR family transcriptional regulator</fullName>
    </submittedName>
</protein>
<reference evidence="1" key="1">
    <citation type="submission" date="2017-02" db="UniProtKB">
        <authorList>
            <consortium name="WormBaseParasite"/>
        </authorList>
    </citation>
    <scope>IDENTIFICATION</scope>
</reference>
<dbReference type="WBParaSite" id="BTMF_0000467901-mRNA-1">
    <property type="protein sequence ID" value="BTMF_0000467901-mRNA-1"/>
    <property type="gene ID" value="BTMF_0000467901"/>
</dbReference>
<dbReference type="AlphaFoldDB" id="A0A0R3QE91"/>
<name>A0A0R3QE91_9BILA</name>
<proteinExistence type="predicted"/>
<accession>A0A0R3QE91</accession>